<name>A0A3N4NG00_9FLAO</name>
<protein>
    <submittedName>
        <fullName evidence="1">Penicillin-binding protein</fullName>
    </submittedName>
</protein>
<keyword evidence="2" id="KW-1185">Reference proteome</keyword>
<reference evidence="1 2" key="1">
    <citation type="submission" date="2018-11" db="EMBL/GenBank/DDBJ databases">
        <title>Aureibaculum marinum gen. nov., sp. nov., a member of the family Flavobacteriaceae isolated from the Bohai Sea.</title>
        <authorList>
            <person name="Ji X."/>
        </authorList>
    </citation>
    <scope>NUCLEOTIDE SEQUENCE [LARGE SCALE GENOMIC DNA]</scope>
    <source>
        <strain evidence="1 2">BH-SD17</strain>
    </source>
</reference>
<dbReference type="NCBIfam" id="NF033709">
    <property type="entry name" value="PorV_fam"/>
    <property type="match status" value="1"/>
</dbReference>
<gene>
    <name evidence="1" type="ORF">EGM88_13575</name>
</gene>
<evidence type="ECO:0000313" key="1">
    <source>
        <dbReference type="EMBL" id="RPD93257.1"/>
    </source>
</evidence>
<organism evidence="1 2">
    <name type="scientific">Aureibaculum marinum</name>
    <dbReference type="NCBI Taxonomy" id="2487930"/>
    <lineage>
        <taxon>Bacteria</taxon>
        <taxon>Pseudomonadati</taxon>
        <taxon>Bacteroidota</taxon>
        <taxon>Flavobacteriia</taxon>
        <taxon>Flavobacteriales</taxon>
        <taxon>Flavobacteriaceae</taxon>
        <taxon>Aureibaculum</taxon>
    </lineage>
</organism>
<proteinExistence type="predicted"/>
<comment type="caution">
    <text evidence="1">The sequence shown here is derived from an EMBL/GenBank/DDBJ whole genome shotgun (WGS) entry which is preliminary data.</text>
</comment>
<dbReference type="RefSeq" id="WP_123898963.1">
    <property type="nucleotide sequence ID" value="NZ_RPFJ01000032.1"/>
</dbReference>
<evidence type="ECO:0000313" key="2">
    <source>
        <dbReference type="Proteomes" id="UP000270856"/>
    </source>
</evidence>
<dbReference type="NCBIfam" id="NF033711">
    <property type="entry name" value="T9SS_PorQ"/>
    <property type="match status" value="1"/>
</dbReference>
<dbReference type="EMBL" id="RPFJ01000032">
    <property type="protein sequence ID" value="RPD93257.1"/>
    <property type="molecule type" value="Genomic_DNA"/>
</dbReference>
<dbReference type="OrthoDB" id="9809953at2"/>
<dbReference type="AlphaFoldDB" id="A0A3N4NG00"/>
<sequence length="343" mass="38535">MKQIIIILTLFINATIYSQVGGENVFNFLNVNTSARQVALGGEVLTLYDDVNQPLWNPSTINKEIDNQASVSYVDYLADINYGSATFAHLINRHFGTLHAGITYVNYGKFIGADETGQETGTFGARDLVVSIGYAYKIPKSYFNLGVNLKYISSSIENYTSSGVAFDIGITYFNDIKPYIFSAIIRNVGYQLSMYDEQRESLPLEIAIGASYRLENVPLQWHLTIGNLQQWNIAVKNPSNSQTSIDGTTINEDITFLDNAFRHVIVGAELFPEKVFNLRLGYNFRRGKELKLTDSRTFAGVSLGFGLQLGRFKFNYAFTKYHPISNTNTFTLNIDLAKKNFNK</sequence>
<dbReference type="Proteomes" id="UP000270856">
    <property type="component" value="Unassembled WGS sequence"/>
</dbReference>
<accession>A0A3N4NG00</accession>